<dbReference type="Pfam" id="PF02687">
    <property type="entry name" value="FtsX"/>
    <property type="match status" value="1"/>
</dbReference>
<evidence type="ECO:0000256" key="3">
    <source>
        <dbReference type="ARBA" id="ARBA00022692"/>
    </source>
</evidence>
<comment type="similarity">
    <text evidence="6">Belongs to the ABC-4 integral membrane protein family.</text>
</comment>
<evidence type="ECO:0000256" key="1">
    <source>
        <dbReference type="ARBA" id="ARBA00004651"/>
    </source>
</evidence>
<gene>
    <name evidence="10" type="ORF">METZ01_LOCUS215255</name>
</gene>
<dbReference type="AlphaFoldDB" id="A0A382FK95"/>
<name>A0A382FK95_9ZZZZ</name>
<dbReference type="PANTHER" id="PTHR30572">
    <property type="entry name" value="MEMBRANE COMPONENT OF TRANSPORTER-RELATED"/>
    <property type="match status" value="1"/>
</dbReference>
<keyword evidence="5 7" id="KW-0472">Membrane</keyword>
<dbReference type="InterPro" id="IPR025857">
    <property type="entry name" value="MacB_PCD"/>
</dbReference>
<evidence type="ECO:0000256" key="6">
    <source>
        <dbReference type="ARBA" id="ARBA00038076"/>
    </source>
</evidence>
<keyword evidence="2" id="KW-1003">Cell membrane</keyword>
<dbReference type="Pfam" id="PF12704">
    <property type="entry name" value="MacB_PCD"/>
    <property type="match status" value="1"/>
</dbReference>
<evidence type="ECO:0000259" key="8">
    <source>
        <dbReference type="Pfam" id="PF02687"/>
    </source>
</evidence>
<keyword evidence="3 7" id="KW-0812">Transmembrane</keyword>
<keyword evidence="4 7" id="KW-1133">Transmembrane helix</keyword>
<evidence type="ECO:0000256" key="7">
    <source>
        <dbReference type="SAM" id="Phobius"/>
    </source>
</evidence>
<accession>A0A382FK95</accession>
<sequence length="334" mass="37514">MKFVQNTLSAFSTFYANGMRTFLIVLSISIGIAGVIVMMSLGAGAQKLVMNEVEKVGGPLTFGVYREGRIRKGGRWIQNPSKHFLMMEDVELIRNECPSVDMAAPETYRSVNVSYDGEQKRTRLQATSYDYHLIREWHTRVGRFISDEDLSFWSKVCVVGEEIVQDLFSGLDPIGKEIKVSNERFSIIGVMESRGKGLDPGMGSEDNQVFMPVTTTQTQFLGNDYVDHILIRVKDYDVIDQAVNQVKKVLMRANGGEEFFEVWVMKEELKSTNRIILIIELVLVLIASVSLIVGGIGTLNIMLVSVTERVPEIGLRKAVGAKSWDIRIQFLTES</sequence>
<evidence type="ECO:0000256" key="4">
    <source>
        <dbReference type="ARBA" id="ARBA00022989"/>
    </source>
</evidence>
<protein>
    <submittedName>
        <fullName evidence="10">Uncharacterized protein</fullName>
    </submittedName>
</protein>
<organism evidence="10">
    <name type="scientific">marine metagenome</name>
    <dbReference type="NCBI Taxonomy" id="408172"/>
    <lineage>
        <taxon>unclassified sequences</taxon>
        <taxon>metagenomes</taxon>
        <taxon>ecological metagenomes</taxon>
    </lineage>
</organism>
<dbReference type="InterPro" id="IPR003838">
    <property type="entry name" value="ABC3_permease_C"/>
</dbReference>
<reference evidence="10" key="1">
    <citation type="submission" date="2018-05" db="EMBL/GenBank/DDBJ databases">
        <authorList>
            <person name="Lanie J.A."/>
            <person name="Ng W.-L."/>
            <person name="Kazmierczak K.M."/>
            <person name="Andrzejewski T.M."/>
            <person name="Davidsen T.M."/>
            <person name="Wayne K.J."/>
            <person name="Tettelin H."/>
            <person name="Glass J.I."/>
            <person name="Rusch D."/>
            <person name="Podicherti R."/>
            <person name="Tsui H.-C.T."/>
            <person name="Winkler M.E."/>
        </authorList>
    </citation>
    <scope>NUCLEOTIDE SEQUENCE</scope>
</reference>
<feature type="domain" description="MacB-like periplasmic core" evidence="9">
    <location>
        <begin position="21"/>
        <end position="248"/>
    </location>
</feature>
<dbReference type="PANTHER" id="PTHR30572:SF4">
    <property type="entry name" value="ABC TRANSPORTER PERMEASE YTRF"/>
    <property type="match status" value="1"/>
</dbReference>
<dbReference type="GO" id="GO:0022857">
    <property type="term" value="F:transmembrane transporter activity"/>
    <property type="evidence" value="ECO:0007669"/>
    <property type="project" value="TreeGrafter"/>
</dbReference>
<feature type="domain" description="ABC3 transporter permease C-terminal" evidence="8">
    <location>
        <begin position="285"/>
        <end position="333"/>
    </location>
</feature>
<evidence type="ECO:0000259" key="9">
    <source>
        <dbReference type="Pfam" id="PF12704"/>
    </source>
</evidence>
<feature type="non-terminal residue" evidence="10">
    <location>
        <position position="334"/>
    </location>
</feature>
<evidence type="ECO:0000313" key="10">
    <source>
        <dbReference type="EMBL" id="SVB62401.1"/>
    </source>
</evidence>
<dbReference type="InterPro" id="IPR050250">
    <property type="entry name" value="Macrolide_Exporter_MacB"/>
</dbReference>
<feature type="transmembrane region" description="Helical" evidence="7">
    <location>
        <begin position="275"/>
        <end position="296"/>
    </location>
</feature>
<dbReference type="EMBL" id="UINC01049980">
    <property type="protein sequence ID" value="SVB62401.1"/>
    <property type="molecule type" value="Genomic_DNA"/>
</dbReference>
<dbReference type="GO" id="GO:0005886">
    <property type="term" value="C:plasma membrane"/>
    <property type="evidence" value="ECO:0007669"/>
    <property type="project" value="UniProtKB-SubCell"/>
</dbReference>
<comment type="subcellular location">
    <subcellularLocation>
        <location evidence="1">Cell membrane</location>
        <topology evidence="1">Multi-pass membrane protein</topology>
    </subcellularLocation>
</comment>
<evidence type="ECO:0000256" key="5">
    <source>
        <dbReference type="ARBA" id="ARBA00023136"/>
    </source>
</evidence>
<feature type="transmembrane region" description="Helical" evidence="7">
    <location>
        <begin position="20"/>
        <end position="41"/>
    </location>
</feature>
<evidence type="ECO:0000256" key="2">
    <source>
        <dbReference type="ARBA" id="ARBA00022475"/>
    </source>
</evidence>
<proteinExistence type="inferred from homology"/>